<organism evidence="3 4">
    <name type="scientific">Ampelomyces quisqualis</name>
    <name type="common">Powdery mildew agent</name>
    <dbReference type="NCBI Taxonomy" id="50730"/>
    <lineage>
        <taxon>Eukaryota</taxon>
        <taxon>Fungi</taxon>
        <taxon>Dikarya</taxon>
        <taxon>Ascomycota</taxon>
        <taxon>Pezizomycotina</taxon>
        <taxon>Dothideomycetes</taxon>
        <taxon>Pleosporomycetidae</taxon>
        <taxon>Pleosporales</taxon>
        <taxon>Pleosporineae</taxon>
        <taxon>Phaeosphaeriaceae</taxon>
        <taxon>Ampelomyces</taxon>
    </lineage>
</organism>
<name>A0A6A5QMK3_AMPQU</name>
<gene>
    <name evidence="3" type="ORF">BDU57DRAFT_529937</name>
</gene>
<evidence type="ECO:0000313" key="4">
    <source>
        <dbReference type="Proteomes" id="UP000800096"/>
    </source>
</evidence>
<evidence type="ECO:0000256" key="1">
    <source>
        <dbReference type="SAM" id="Phobius"/>
    </source>
</evidence>
<accession>A0A6A5QMK3</accession>
<keyword evidence="1" id="KW-0812">Transmembrane</keyword>
<feature type="signal peptide" evidence="2">
    <location>
        <begin position="1"/>
        <end position="20"/>
    </location>
</feature>
<evidence type="ECO:0000256" key="2">
    <source>
        <dbReference type="SAM" id="SignalP"/>
    </source>
</evidence>
<dbReference type="EMBL" id="ML979135">
    <property type="protein sequence ID" value="KAF1917001.1"/>
    <property type="molecule type" value="Genomic_DNA"/>
</dbReference>
<protein>
    <submittedName>
        <fullName evidence="3">Uncharacterized protein</fullName>
    </submittedName>
</protein>
<evidence type="ECO:0000313" key="3">
    <source>
        <dbReference type="EMBL" id="KAF1917001.1"/>
    </source>
</evidence>
<keyword evidence="1" id="KW-1133">Transmembrane helix</keyword>
<keyword evidence="1" id="KW-0472">Membrane</keyword>
<dbReference type="AlphaFoldDB" id="A0A6A5QMK3"/>
<feature type="transmembrane region" description="Helical" evidence="1">
    <location>
        <begin position="97"/>
        <end position="120"/>
    </location>
</feature>
<reference evidence="3" key="1">
    <citation type="journal article" date="2020" name="Stud. Mycol.">
        <title>101 Dothideomycetes genomes: a test case for predicting lifestyles and emergence of pathogens.</title>
        <authorList>
            <person name="Haridas S."/>
            <person name="Albert R."/>
            <person name="Binder M."/>
            <person name="Bloem J."/>
            <person name="Labutti K."/>
            <person name="Salamov A."/>
            <person name="Andreopoulos B."/>
            <person name="Baker S."/>
            <person name="Barry K."/>
            <person name="Bills G."/>
            <person name="Bluhm B."/>
            <person name="Cannon C."/>
            <person name="Castanera R."/>
            <person name="Culley D."/>
            <person name="Daum C."/>
            <person name="Ezra D."/>
            <person name="Gonzalez J."/>
            <person name="Henrissat B."/>
            <person name="Kuo A."/>
            <person name="Liang C."/>
            <person name="Lipzen A."/>
            <person name="Lutzoni F."/>
            <person name="Magnuson J."/>
            <person name="Mondo S."/>
            <person name="Nolan M."/>
            <person name="Ohm R."/>
            <person name="Pangilinan J."/>
            <person name="Park H.-J."/>
            <person name="Ramirez L."/>
            <person name="Alfaro M."/>
            <person name="Sun H."/>
            <person name="Tritt A."/>
            <person name="Yoshinaga Y."/>
            <person name="Zwiers L.-H."/>
            <person name="Turgeon B."/>
            <person name="Goodwin S."/>
            <person name="Spatafora J."/>
            <person name="Crous P."/>
            <person name="Grigoriev I."/>
        </authorList>
    </citation>
    <scope>NUCLEOTIDE SEQUENCE</scope>
    <source>
        <strain evidence="3">HMLAC05119</strain>
    </source>
</reference>
<feature type="chain" id="PRO_5025635291" evidence="2">
    <location>
        <begin position="21"/>
        <end position="210"/>
    </location>
</feature>
<dbReference type="Proteomes" id="UP000800096">
    <property type="component" value="Unassembled WGS sequence"/>
</dbReference>
<proteinExistence type="predicted"/>
<keyword evidence="4" id="KW-1185">Reference proteome</keyword>
<sequence>MNFSVSSLLFAMLFVGDIWAVYGVALPPQVDAFVECENCKSASVHDGLVPVIALETPSAIALDTHVSPVVTAPAAPPVDIENHTSSSIYTLSTGAKAGIGIGVTVFVFLVACLIFGTIYLRNWQRTRALQRAVEEVERGTEMQKAASHGSITTSESKENMVLESRVEIVVGDDESERDVVAAWDGWDATWEEGDDMARGRKGMSLPRRVY</sequence>
<keyword evidence="2" id="KW-0732">Signal</keyword>
<dbReference type="OrthoDB" id="3799930at2759"/>